<keyword evidence="3" id="KW-1185">Reference proteome</keyword>
<accession>A0A6A6JBE7</accession>
<dbReference type="OrthoDB" id="10657320at2759"/>
<feature type="compositionally biased region" description="Polar residues" evidence="1">
    <location>
        <begin position="1344"/>
        <end position="1355"/>
    </location>
</feature>
<evidence type="ECO:0000256" key="1">
    <source>
        <dbReference type="SAM" id="MobiDB-lite"/>
    </source>
</evidence>
<dbReference type="GeneID" id="54546449"/>
<evidence type="ECO:0000313" key="2">
    <source>
        <dbReference type="EMBL" id="KAF2273524.1"/>
    </source>
</evidence>
<sequence length="1376" mass="148928">MVKLRVKSSVQKTPRLTTPIPAISSSKLMSTYTAQYDLAGNLSIFHLYQGESTWGVFRYYQTGPCMQWVKQDTGVQIPTSLPRFSINDTGFISSTVAEDGTIYVAVAGDYLYDGMLRSMAVNIQCGTFPPNNVGPPTWVGGLQFYPASQDYAGCTMSSIALSMVPLGPDAQQPQVCAAITKVVRTSDVDTGAPAPCIFVWNPISNTTFEAFGGKEEGDFTPFPPGPVARQVVDAFYGKYQDPLRDPTCAPVWGWHSHIDPPQPSPSGRTLSRDADATQAFIPRLGEAGPSTHLAVKMKVVYLDDKLRPKQGLSPLLFAISKDPRVGDPAAGKVVFLPNTQYDSQSPPETFTVLFNHNLSSLSLDSGAFKATWIDAVVEDLSDHPNGGVQGTNWRVHVFALFTNADGRCKLMHTWSFQAEGGGGSGVVEISPGVFDIPEANWSLPVVITTDLLNVPCSLSMFGNLCTLTVLNGDSCFTTWSQLWDSPTTRGVWTMKTVAVPNMAPTASGQAMTDTGTESCFYLELAAMDESPDGLHHSPKPYTIATLGSDSQMNFTANGRNVQLGPGLEPVVLTFNAAGLLGIEMPIAIAGSKAQALFSYPLMFPPTFWIGVDGMDGIQIDLLLTPSSLFDTLISPKFGVDSLRHVQKSQPPSGIPGLNPDYFNDEGSTSSMILGLQQMISILLRPRNPQPLEQEYLTRKTQFSPNAAVRLKSDPCKIEPATMNPVAFEMNFVLNYYRTQKNPAKAILKATYSTTFAPIIVHSAVEPASPVSVLCCADMIQNIASESQGYIRSIAVDCRGPSMLVRVVWARYSPLGASDSGIGWVSEVKTAHDFGLLFSFLLSYAGLYGDTIATWLNGATWIAEDRPALLSVLNSVQPLLNRAEVMLSDFSKNVLPPLDASFFKSLYGPNGDGITKVFNDPQTPYGSYSPHTDNMTLKPDGELGGLPACEISNRLVPSFSWVYNQLFEIDEEIVPTVAGRTAGPTIAKVQDLLLDIHNDLDAFSNANLFDSLCTLWNTFTTNSAFDNTPCTSIFPPTTPVFLNAVDYAQTLSKTVTSLASVLADDEKTTLLGQPLQSPRHILLYQALTTEVGKPAPVPTLSDFLALILTIPIYAIGNLLPEDHPPADWAFKDVGLLSLAATYYGLNGLMLPSFGSADVSRSFLFLAFTGLSVTYLEEGPPEHPSGDPDPIILPYMVPCLEAQFTVSYLQGWLMTSSEPLPITQADMRFMLTYLNGLASYALYASTIYSILKLGNTVDEAPEAERLVHGYTLWSGLAGIGNMLQMPGMINPSRSASGKAAPLRVSLSANIGEVAFWARYVGAACAFRARKAREVDAQHPHSKPRAETTSASWGNVNPSRVSHLTRGLSLMALGRSPDE</sequence>
<feature type="region of interest" description="Disordered" evidence="1">
    <location>
        <begin position="1331"/>
        <end position="1355"/>
    </location>
</feature>
<proteinExistence type="predicted"/>
<organism evidence="2 3">
    <name type="scientific">Westerdykella ornata</name>
    <dbReference type="NCBI Taxonomy" id="318751"/>
    <lineage>
        <taxon>Eukaryota</taxon>
        <taxon>Fungi</taxon>
        <taxon>Dikarya</taxon>
        <taxon>Ascomycota</taxon>
        <taxon>Pezizomycotina</taxon>
        <taxon>Dothideomycetes</taxon>
        <taxon>Pleosporomycetidae</taxon>
        <taxon>Pleosporales</taxon>
        <taxon>Sporormiaceae</taxon>
        <taxon>Westerdykella</taxon>
    </lineage>
</organism>
<dbReference type="Proteomes" id="UP000800097">
    <property type="component" value="Unassembled WGS sequence"/>
</dbReference>
<dbReference type="EMBL" id="ML986509">
    <property type="protein sequence ID" value="KAF2273524.1"/>
    <property type="molecule type" value="Genomic_DNA"/>
</dbReference>
<protein>
    <submittedName>
        <fullName evidence="2">Uncharacterized protein</fullName>
    </submittedName>
</protein>
<evidence type="ECO:0000313" key="3">
    <source>
        <dbReference type="Proteomes" id="UP000800097"/>
    </source>
</evidence>
<reference evidence="2" key="1">
    <citation type="journal article" date="2020" name="Stud. Mycol.">
        <title>101 Dothideomycetes genomes: a test case for predicting lifestyles and emergence of pathogens.</title>
        <authorList>
            <person name="Haridas S."/>
            <person name="Albert R."/>
            <person name="Binder M."/>
            <person name="Bloem J."/>
            <person name="Labutti K."/>
            <person name="Salamov A."/>
            <person name="Andreopoulos B."/>
            <person name="Baker S."/>
            <person name="Barry K."/>
            <person name="Bills G."/>
            <person name="Bluhm B."/>
            <person name="Cannon C."/>
            <person name="Castanera R."/>
            <person name="Culley D."/>
            <person name="Daum C."/>
            <person name="Ezra D."/>
            <person name="Gonzalez J."/>
            <person name="Henrissat B."/>
            <person name="Kuo A."/>
            <person name="Liang C."/>
            <person name="Lipzen A."/>
            <person name="Lutzoni F."/>
            <person name="Magnuson J."/>
            <person name="Mondo S."/>
            <person name="Nolan M."/>
            <person name="Ohm R."/>
            <person name="Pangilinan J."/>
            <person name="Park H.-J."/>
            <person name="Ramirez L."/>
            <person name="Alfaro M."/>
            <person name="Sun H."/>
            <person name="Tritt A."/>
            <person name="Yoshinaga Y."/>
            <person name="Zwiers L.-H."/>
            <person name="Turgeon B."/>
            <person name="Goodwin S."/>
            <person name="Spatafora J."/>
            <person name="Crous P."/>
            <person name="Grigoriev I."/>
        </authorList>
    </citation>
    <scope>NUCLEOTIDE SEQUENCE</scope>
    <source>
        <strain evidence="2">CBS 379.55</strain>
    </source>
</reference>
<dbReference type="RefSeq" id="XP_033651063.1">
    <property type="nucleotide sequence ID" value="XM_033793274.1"/>
</dbReference>
<gene>
    <name evidence="2" type="ORF">EI97DRAFT_152552</name>
</gene>
<name>A0A6A6JBE7_WESOR</name>